<sequence>MKKGTKAIVSMLCIMMLLLAACSNSPGNNSNSGNNSNGGNATEPPAVTEPITVNQDLPQKEILSQGPHGELAVSAKSLELTVEEIKQIKEKKLTAAISMHYAGNDWSTAQIKGLQDTFAKMGVEVVAVTDAQFKSEKQVSDIETILAKQPDILVSIPVDAVSTASVYKQAAEQGVKVVFMDNAPTGLEAGKDYVSVVSADNYGNGIEAAHILADKLNGEGKIAVIYHDADFFVTKQRVEAFEKTIAENYPNIEIVDRGGIADQNQGETVASALLTKNADLDGMFVVWDVPAEGALAAVKAAGRNELVMTTIDLGTNVAIEIAKNGIIQGLGAQLPYDQGVAEAILAGYAVLGKETPPYVAVPALNVTHDNVLDAWKLVYHQEVPESIQTAYKE</sequence>
<evidence type="ECO:0000259" key="6">
    <source>
        <dbReference type="Pfam" id="PF13407"/>
    </source>
</evidence>
<dbReference type="CDD" id="cd06316">
    <property type="entry name" value="PBP1_ABC_sugar_binding-like"/>
    <property type="match status" value="1"/>
</dbReference>
<dbReference type="PANTHER" id="PTHR46847:SF1">
    <property type="entry name" value="D-ALLOSE-BINDING PERIPLASMIC PROTEIN-RELATED"/>
    <property type="match status" value="1"/>
</dbReference>
<dbReference type="GO" id="GO:0030313">
    <property type="term" value="C:cell envelope"/>
    <property type="evidence" value="ECO:0007669"/>
    <property type="project" value="UniProtKB-SubCell"/>
</dbReference>
<feature type="domain" description="Periplasmic binding protein" evidence="6">
    <location>
        <begin position="96"/>
        <end position="349"/>
    </location>
</feature>
<evidence type="ECO:0000256" key="3">
    <source>
        <dbReference type="ARBA" id="ARBA00022729"/>
    </source>
</evidence>
<dbReference type="InterPro" id="IPR025997">
    <property type="entry name" value="SBP_2_dom"/>
</dbReference>
<feature type="signal peptide" evidence="5">
    <location>
        <begin position="1"/>
        <end position="20"/>
    </location>
</feature>
<dbReference type="Gene3D" id="3.40.50.2300">
    <property type="match status" value="2"/>
</dbReference>
<accession>A0A919YX43</accession>
<evidence type="ECO:0000256" key="2">
    <source>
        <dbReference type="ARBA" id="ARBA00007639"/>
    </source>
</evidence>
<gene>
    <name evidence="7" type="ORF">J40TS1_52960</name>
</gene>
<dbReference type="GO" id="GO:0030246">
    <property type="term" value="F:carbohydrate binding"/>
    <property type="evidence" value="ECO:0007669"/>
    <property type="project" value="UniProtKB-ARBA"/>
</dbReference>
<evidence type="ECO:0000313" key="8">
    <source>
        <dbReference type="Proteomes" id="UP000683139"/>
    </source>
</evidence>
<dbReference type="RefSeq" id="WP_213520599.1">
    <property type="nucleotide sequence ID" value="NZ_BOSE01000018.1"/>
</dbReference>
<comment type="caution">
    <text evidence="7">The sequence shown here is derived from an EMBL/GenBank/DDBJ whole genome shotgun (WGS) entry which is preliminary data.</text>
</comment>
<dbReference type="AlphaFoldDB" id="A0A919YX43"/>
<dbReference type="PANTHER" id="PTHR46847">
    <property type="entry name" value="D-ALLOSE-BINDING PERIPLASMIC PROTEIN-RELATED"/>
    <property type="match status" value="1"/>
</dbReference>
<dbReference type="EMBL" id="BOSE01000018">
    <property type="protein sequence ID" value="GIP19654.1"/>
    <property type="molecule type" value="Genomic_DNA"/>
</dbReference>
<dbReference type="Pfam" id="PF13407">
    <property type="entry name" value="Peripla_BP_4"/>
    <property type="match status" value="1"/>
</dbReference>
<keyword evidence="8" id="KW-1185">Reference proteome</keyword>
<organism evidence="7 8">
    <name type="scientific">Paenibacillus montaniterrae</name>
    <dbReference type="NCBI Taxonomy" id="429341"/>
    <lineage>
        <taxon>Bacteria</taxon>
        <taxon>Bacillati</taxon>
        <taxon>Bacillota</taxon>
        <taxon>Bacilli</taxon>
        <taxon>Bacillales</taxon>
        <taxon>Paenibacillaceae</taxon>
        <taxon>Paenibacillus</taxon>
    </lineage>
</organism>
<protein>
    <submittedName>
        <fullName evidence="7">Sugar ABC transporter substrate-binding protein</fullName>
    </submittedName>
</protein>
<dbReference type="PROSITE" id="PS51257">
    <property type="entry name" value="PROKAR_LIPOPROTEIN"/>
    <property type="match status" value="1"/>
</dbReference>
<dbReference type="Proteomes" id="UP000683139">
    <property type="component" value="Unassembled WGS sequence"/>
</dbReference>
<comment type="similarity">
    <text evidence="2">Belongs to the bacterial solute-binding protein 2 family.</text>
</comment>
<reference evidence="7" key="1">
    <citation type="submission" date="2021-03" db="EMBL/GenBank/DDBJ databases">
        <title>Antimicrobial resistance genes in bacteria isolated from Japanese honey, and their potential for conferring macrolide and lincosamide resistance in the American foulbrood pathogen Paenibacillus larvae.</title>
        <authorList>
            <person name="Okamoto M."/>
            <person name="Kumagai M."/>
            <person name="Kanamori H."/>
            <person name="Takamatsu D."/>
        </authorList>
    </citation>
    <scope>NUCLEOTIDE SEQUENCE</scope>
    <source>
        <strain evidence="7">J40TS1</strain>
    </source>
</reference>
<name>A0A919YX43_9BACL</name>
<proteinExistence type="inferred from homology"/>
<dbReference type="SUPFAM" id="SSF53822">
    <property type="entry name" value="Periplasmic binding protein-like I"/>
    <property type="match status" value="1"/>
</dbReference>
<evidence type="ECO:0000256" key="5">
    <source>
        <dbReference type="SAM" id="SignalP"/>
    </source>
</evidence>
<feature type="chain" id="PRO_5038601128" evidence="5">
    <location>
        <begin position="21"/>
        <end position="393"/>
    </location>
</feature>
<feature type="region of interest" description="Disordered" evidence="4">
    <location>
        <begin position="28"/>
        <end position="47"/>
    </location>
</feature>
<keyword evidence="3 5" id="KW-0732">Signal</keyword>
<dbReference type="InterPro" id="IPR028082">
    <property type="entry name" value="Peripla_BP_I"/>
</dbReference>
<comment type="subcellular location">
    <subcellularLocation>
        <location evidence="1">Cell envelope</location>
    </subcellularLocation>
</comment>
<evidence type="ECO:0000313" key="7">
    <source>
        <dbReference type="EMBL" id="GIP19654.1"/>
    </source>
</evidence>
<feature type="compositionally biased region" description="Low complexity" evidence="4">
    <location>
        <begin position="28"/>
        <end position="40"/>
    </location>
</feature>
<evidence type="ECO:0000256" key="4">
    <source>
        <dbReference type="SAM" id="MobiDB-lite"/>
    </source>
</evidence>
<evidence type="ECO:0000256" key="1">
    <source>
        <dbReference type="ARBA" id="ARBA00004196"/>
    </source>
</evidence>